<organism evidence="1 2">
    <name type="scientific">Dimorphilus gyrociliatus</name>
    <dbReference type="NCBI Taxonomy" id="2664684"/>
    <lineage>
        <taxon>Eukaryota</taxon>
        <taxon>Metazoa</taxon>
        <taxon>Spiralia</taxon>
        <taxon>Lophotrochozoa</taxon>
        <taxon>Annelida</taxon>
        <taxon>Polychaeta</taxon>
        <taxon>Polychaeta incertae sedis</taxon>
        <taxon>Dinophilidae</taxon>
        <taxon>Dimorphilus</taxon>
    </lineage>
</organism>
<name>A0A7I8V5I0_9ANNE</name>
<dbReference type="Proteomes" id="UP000549394">
    <property type="component" value="Unassembled WGS sequence"/>
</dbReference>
<accession>A0A7I8V5I0</accession>
<dbReference type="EMBL" id="CAJFCJ010000001">
    <property type="protein sequence ID" value="CAD5111531.1"/>
    <property type="molecule type" value="Genomic_DNA"/>
</dbReference>
<keyword evidence="2" id="KW-1185">Reference proteome</keyword>
<proteinExistence type="predicted"/>
<protein>
    <submittedName>
        <fullName evidence="1">DgyrCDS834</fullName>
    </submittedName>
</protein>
<evidence type="ECO:0000313" key="2">
    <source>
        <dbReference type="Proteomes" id="UP000549394"/>
    </source>
</evidence>
<reference evidence="1 2" key="1">
    <citation type="submission" date="2020-08" db="EMBL/GenBank/DDBJ databases">
        <authorList>
            <person name="Hejnol A."/>
        </authorList>
    </citation>
    <scope>NUCLEOTIDE SEQUENCE [LARGE SCALE GENOMIC DNA]</scope>
</reference>
<gene>
    <name evidence="1" type="ORF">DGYR_LOCUS818</name>
</gene>
<comment type="caution">
    <text evidence="1">The sequence shown here is derived from an EMBL/GenBank/DDBJ whole genome shotgun (WGS) entry which is preliminary data.</text>
</comment>
<sequence>MSRPNKQVINSINLPKVRVEPVCCNLQTHKFTKQEQYNTNNIIGDCVPAVSPSPTPIINCLQQFNSPAGGGTVHCERCVDGKEVVGNTTYASVAVCKNNCLFGGAAAGCLIADAGKMMEDETIDTIITVDFAALASGNCK</sequence>
<dbReference type="AlphaFoldDB" id="A0A7I8V5I0"/>
<evidence type="ECO:0000313" key="1">
    <source>
        <dbReference type="EMBL" id="CAD5111531.1"/>
    </source>
</evidence>